<keyword evidence="2" id="KW-0812">Transmembrane</keyword>
<keyword evidence="4" id="KW-1185">Reference proteome</keyword>
<reference evidence="3" key="1">
    <citation type="submission" date="2023-07" db="EMBL/GenBank/DDBJ databases">
        <title>Brevundimonas soil sp. nov., isolated from the soil of chemical plant.</title>
        <authorList>
            <person name="Wu N."/>
        </authorList>
    </citation>
    <scope>NUCLEOTIDE SEQUENCE</scope>
    <source>
        <strain evidence="3">XZ-24</strain>
    </source>
</reference>
<comment type="caution">
    <text evidence="3">The sequence shown here is derived from an EMBL/GenBank/DDBJ whole genome shotgun (WGS) entry which is preliminary data.</text>
</comment>
<dbReference type="EMBL" id="JAUKTR010000005">
    <property type="protein sequence ID" value="MDO1560194.1"/>
    <property type="molecule type" value="Genomic_DNA"/>
</dbReference>
<feature type="compositionally biased region" description="Low complexity" evidence="1">
    <location>
        <begin position="1"/>
        <end position="18"/>
    </location>
</feature>
<feature type="region of interest" description="Disordered" evidence="1">
    <location>
        <begin position="1"/>
        <end position="23"/>
    </location>
</feature>
<protein>
    <submittedName>
        <fullName evidence="3">Divergent polysaccharide deacetylase family protein</fullName>
    </submittedName>
</protein>
<dbReference type="CDD" id="cd10936">
    <property type="entry name" value="CE4_DAC2"/>
    <property type="match status" value="1"/>
</dbReference>
<sequence>MFARRQSALAAAAGSPPAKTGRGLNPKAILSGLKRPPVAVLAAGTLFIGAAAALVAIVGDPRAGAPEARVALKRDPRLDQAPDGLSTFSMDTLGLYQDANGAPLDAEGQPIDGQALITIPGADGTSGPVRRFAASPLAPAPIAALVQPGPNGPLPTIAPDGRTPFEAYARPFRPDGRPKVALIVGGLGINPTATRSAIENLPPEVTLSFVPYAEGLQAWIDMARAAGHEVLLEIPMEPVDYPQNDPGPYTLVSTAGPQEITRRMEWLLARATGYAGVTNYMGERFVTSDGPMTAFLQILRQRGLAFMDDGSARRRPGAFARASADAVVDRTLTPDDVTAALAALEAQAKTRGQALGSGFAYPVTVEAAARWTQGLSERGVQLAPASALARRPGR</sequence>
<accession>A0ABT8SQ89</accession>
<keyword evidence="2" id="KW-0472">Membrane</keyword>
<name>A0ABT8SQ89_9CAUL</name>
<dbReference type="Proteomes" id="UP001169063">
    <property type="component" value="Unassembled WGS sequence"/>
</dbReference>
<evidence type="ECO:0000313" key="3">
    <source>
        <dbReference type="EMBL" id="MDO1560194.1"/>
    </source>
</evidence>
<dbReference type="Gene3D" id="3.20.20.370">
    <property type="entry name" value="Glycoside hydrolase/deacetylase"/>
    <property type="match status" value="1"/>
</dbReference>
<dbReference type="InterPro" id="IPR006837">
    <property type="entry name" value="Divergent_DAC"/>
</dbReference>
<organism evidence="3 4">
    <name type="scientific">Peiella sedimenti</name>
    <dbReference type="NCBI Taxonomy" id="3061083"/>
    <lineage>
        <taxon>Bacteria</taxon>
        <taxon>Pseudomonadati</taxon>
        <taxon>Pseudomonadota</taxon>
        <taxon>Alphaproteobacteria</taxon>
        <taxon>Caulobacterales</taxon>
        <taxon>Caulobacteraceae</taxon>
        <taxon>Peiella</taxon>
    </lineage>
</organism>
<dbReference type="Pfam" id="PF04748">
    <property type="entry name" value="Polysacc_deac_2"/>
    <property type="match status" value="1"/>
</dbReference>
<dbReference type="RefSeq" id="WP_302110657.1">
    <property type="nucleotide sequence ID" value="NZ_JAUKTR010000005.1"/>
</dbReference>
<evidence type="ECO:0000313" key="4">
    <source>
        <dbReference type="Proteomes" id="UP001169063"/>
    </source>
</evidence>
<dbReference type="InterPro" id="IPR011330">
    <property type="entry name" value="Glyco_hydro/deAcase_b/a-brl"/>
</dbReference>
<dbReference type="PANTHER" id="PTHR30105">
    <property type="entry name" value="UNCHARACTERIZED YIBQ-RELATED"/>
    <property type="match status" value="1"/>
</dbReference>
<gene>
    <name evidence="3" type="ORF">Q0812_12225</name>
</gene>
<feature type="transmembrane region" description="Helical" evidence="2">
    <location>
        <begin position="39"/>
        <end position="59"/>
    </location>
</feature>
<proteinExistence type="predicted"/>
<keyword evidence="2" id="KW-1133">Transmembrane helix</keyword>
<evidence type="ECO:0000256" key="1">
    <source>
        <dbReference type="SAM" id="MobiDB-lite"/>
    </source>
</evidence>
<dbReference type="SUPFAM" id="SSF88713">
    <property type="entry name" value="Glycoside hydrolase/deacetylase"/>
    <property type="match status" value="1"/>
</dbReference>
<evidence type="ECO:0000256" key="2">
    <source>
        <dbReference type="SAM" id="Phobius"/>
    </source>
</evidence>
<dbReference type="PANTHER" id="PTHR30105:SF2">
    <property type="entry name" value="DIVERGENT POLYSACCHARIDE DEACETYLASE SUPERFAMILY"/>
    <property type="match status" value="1"/>
</dbReference>